<comment type="caution">
    <text evidence="2">The sequence shown here is derived from an EMBL/GenBank/DDBJ whole genome shotgun (WGS) entry which is preliminary data.</text>
</comment>
<dbReference type="EMBL" id="JAWIIJ010000004">
    <property type="protein sequence ID" value="MDV2078617.1"/>
    <property type="molecule type" value="Genomic_DNA"/>
</dbReference>
<evidence type="ECO:0000313" key="2">
    <source>
        <dbReference type="EMBL" id="MDV2078617.1"/>
    </source>
</evidence>
<dbReference type="RefSeq" id="WP_316973349.1">
    <property type="nucleotide sequence ID" value="NZ_JAWIIJ010000004.1"/>
</dbReference>
<reference evidence="2 3" key="1">
    <citation type="submission" date="2023-10" db="EMBL/GenBank/DDBJ databases">
        <title>Characteristics and mechanism of a salt-tolerant marine origin heterotrophic nitrifying- aerobic denitrifying bacteria Marinobacter xestospongiae HN1.</title>
        <authorList>
            <person name="Qi R."/>
        </authorList>
    </citation>
    <scope>NUCLEOTIDE SEQUENCE [LARGE SCALE GENOMIC DNA]</scope>
    <source>
        <strain evidence="2 3">HN1</strain>
    </source>
</reference>
<evidence type="ECO:0000313" key="3">
    <source>
        <dbReference type="Proteomes" id="UP001269819"/>
    </source>
</evidence>
<dbReference type="Pfam" id="PF07238">
    <property type="entry name" value="PilZ"/>
    <property type="match status" value="1"/>
</dbReference>
<keyword evidence="3" id="KW-1185">Reference proteome</keyword>
<proteinExistence type="predicted"/>
<evidence type="ECO:0000259" key="1">
    <source>
        <dbReference type="Pfam" id="PF07238"/>
    </source>
</evidence>
<feature type="domain" description="PilZ" evidence="1">
    <location>
        <begin position="8"/>
        <end position="94"/>
    </location>
</feature>
<dbReference type="Gene3D" id="2.40.10.220">
    <property type="entry name" value="predicted glycosyltransferase like domains"/>
    <property type="match status" value="1"/>
</dbReference>
<accession>A0ABU3VX87</accession>
<dbReference type="Proteomes" id="UP001269819">
    <property type="component" value="Unassembled WGS sequence"/>
</dbReference>
<name>A0ABU3VX87_9GAMM</name>
<organism evidence="2 3">
    <name type="scientific">Marinobacter xestospongiae</name>
    <dbReference type="NCBI Taxonomy" id="994319"/>
    <lineage>
        <taxon>Bacteria</taxon>
        <taxon>Pseudomonadati</taxon>
        <taxon>Pseudomonadota</taxon>
        <taxon>Gammaproteobacteria</taxon>
        <taxon>Pseudomonadales</taxon>
        <taxon>Marinobacteraceae</taxon>
        <taxon>Marinobacter</taxon>
    </lineage>
</organism>
<sequence>MKSQSIKRRREIRHQLREPLPARVLLRRLRDGGSRGVSGLLMDVSKNGLGVLVQEHVALDSRCRIEVVCNQKRQVFRGEVCYGTRTEAGLRLGILLSPSNTLSALEYLRAEQVELV</sequence>
<gene>
    <name evidence="2" type="ORF">RYS15_07965</name>
</gene>
<dbReference type="InterPro" id="IPR009875">
    <property type="entry name" value="PilZ_domain"/>
</dbReference>
<protein>
    <submittedName>
        <fullName evidence="2">PilZ domain-containing protein</fullName>
    </submittedName>
</protein>